<feature type="region of interest" description="Disordered" evidence="1">
    <location>
        <begin position="22"/>
        <end position="48"/>
    </location>
</feature>
<evidence type="ECO:0000256" key="1">
    <source>
        <dbReference type="SAM" id="MobiDB-lite"/>
    </source>
</evidence>
<keyword evidence="4" id="KW-1185">Reference proteome</keyword>
<protein>
    <recommendedName>
        <fullName evidence="2">Heterokaryon incompatibility domain-containing protein</fullName>
    </recommendedName>
</protein>
<dbReference type="InterPro" id="IPR052895">
    <property type="entry name" value="HetReg/Transcr_Mod"/>
</dbReference>
<dbReference type="PANTHER" id="PTHR24148:SF64">
    <property type="entry name" value="HETEROKARYON INCOMPATIBILITY DOMAIN-CONTAINING PROTEIN"/>
    <property type="match status" value="1"/>
</dbReference>
<dbReference type="EMBL" id="FJUX01000180">
    <property type="protein sequence ID" value="CZT13214.1"/>
    <property type="molecule type" value="Genomic_DNA"/>
</dbReference>
<name>A0A1E1LRW4_9HELO</name>
<gene>
    <name evidence="3" type="ORF">RAG0_16772</name>
</gene>
<dbReference type="Pfam" id="PF06985">
    <property type="entry name" value="HET"/>
    <property type="match status" value="1"/>
</dbReference>
<feature type="domain" description="Heterokaryon incompatibility" evidence="2">
    <location>
        <begin position="97"/>
        <end position="255"/>
    </location>
</feature>
<feature type="compositionally biased region" description="Low complexity" evidence="1">
    <location>
        <begin position="30"/>
        <end position="43"/>
    </location>
</feature>
<dbReference type="PANTHER" id="PTHR24148">
    <property type="entry name" value="ANKYRIN REPEAT DOMAIN-CONTAINING PROTEIN 39 HOMOLOG-RELATED"/>
    <property type="match status" value="1"/>
</dbReference>
<organism evidence="3 4">
    <name type="scientific">Rhynchosporium agropyri</name>
    <dbReference type="NCBI Taxonomy" id="914238"/>
    <lineage>
        <taxon>Eukaryota</taxon>
        <taxon>Fungi</taxon>
        <taxon>Dikarya</taxon>
        <taxon>Ascomycota</taxon>
        <taxon>Pezizomycotina</taxon>
        <taxon>Leotiomycetes</taxon>
        <taxon>Helotiales</taxon>
        <taxon>Ploettnerulaceae</taxon>
        <taxon>Rhynchosporium</taxon>
    </lineage>
</organism>
<proteinExistence type="predicted"/>
<accession>A0A1E1LRW4</accession>
<reference evidence="4" key="1">
    <citation type="submission" date="2016-03" db="EMBL/GenBank/DDBJ databases">
        <authorList>
            <person name="Guldener U."/>
        </authorList>
    </citation>
    <scope>NUCLEOTIDE SEQUENCE [LARGE SCALE GENOMIC DNA]</scope>
    <source>
        <strain evidence="4">04CH-RAC-A.6.1</strain>
    </source>
</reference>
<dbReference type="AlphaFoldDB" id="A0A1E1LRW4"/>
<dbReference type="Proteomes" id="UP000178912">
    <property type="component" value="Unassembled WGS sequence"/>
</dbReference>
<evidence type="ECO:0000313" key="4">
    <source>
        <dbReference type="Proteomes" id="UP000178912"/>
    </source>
</evidence>
<dbReference type="Pfam" id="PF26639">
    <property type="entry name" value="Het-6_barrel"/>
    <property type="match status" value="1"/>
</dbReference>
<sequence length="781" mass="87973">MSSGRQDVTAFFKALGLVSRQVKRARPSKASKPSSSDENNNDVSNKHEAIPKTLYQYTSLPSSGNHVRILSLQPGLRSEPIICHLRPISLNESIHHYEALSYAWGDSQERFSIQVDDGRLEIGQSLYRALRHLRDEKQTRLLWVDAISIDQSSFSERAKQVPLMCEIYQNARSTVCFLGPEKHTTGSMFAMLENLAEESRTVAGTEMRAEMAALSVNHLPTQGTKTKLFDEYLGDVTIVDIATRAWWFRAWTVQELMLSRNAVLMIGKYTITWENLAAAVDHGLQMQLWTHIFLGFIVNPVIVPYISMRSLMHRYQPSNLSSSGSPGADLLRLLTHCRHRESRDPRDKIYSVLGIFRATHPHILTCFAAVDTLIVEVRYERDVQVVYRNISQELIYKTNTLDVLGTCPPTELSGLPSWATDWSKTERIGSPLTQDSLERVRTTHASGHSKACAKFVDGGSILLLRGYEVSTIASLSDVLPVPDLINVAGSKASEVYARRFDSQLLNLKQLLHASETPPSPLPDFDTMATIADTKLAKCKISLAKHFSVAGSFVHQKWSTMRNYVLLTFYILKLILQVSLAQYQSFGHDGHAIMEVFYPLFAWQTFARAEEPTNPGVDPSEVYWHTLCCGTYTSSPKSTDSIAETHNLYAHHSTLLSPFHTFIRRFKWLTGLFPWIGIAFYLRITWEGHSTFWKYIEASKCRRMGRLENGYLAMLPRGSKLGDLIYLVGGGGVPLVLRTVEGEGKRESGGLLTVRFVGEAYVHGIMDGEDWNEERCANIEIE</sequence>
<evidence type="ECO:0000313" key="3">
    <source>
        <dbReference type="EMBL" id="CZT13214.1"/>
    </source>
</evidence>
<dbReference type="InterPro" id="IPR010730">
    <property type="entry name" value="HET"/>
</dbReference>
<evidence type="ECO:0000259" key="2">
    <source>
        <dbReference type="Pfam" id="PF06985"/>
    </source>
</evidence>
<dbReference type="OrthoDB" id="5416609at2759"/>